<feature type="domain" description="Response regulatory" evidence="8">
    <location>
        <begin position="4"/>
        <end position="117"/>
    </location>
</feature>
<keyword evidence="11" id="KW-1185">Reference proteome</keyword>
<dbReference type="InterPro" id="IPR001789">
    <property type="entry name" value="Sig_transdc_resp-reg_receiver"/>
</dbReference>
<reference evidence="11" key="1">
    <citation type="journal article" date="2019" name="Int. J. Syst. Evol. Microbiol.">
        <title>The Global Catalogue of Microorganisms (GCM) 10K type strain sequencing project: providing services to taxonomists for standard genome sequencing and annotation.</title>
        <authorList>
            <consortium name="The Broad Institute Genomics Platform"/>
            <consortium name="The Broad Institute Genome Sequencing Center for Infectious Disease"/>
            <person name="Wu L."/>
            <person name="Ma J."/>
        </authorList>
    </citation>
    <scope>NUCLEOTIDE SEQUENCE [LARGE SCALE GENOMIC DNA]</scope>
    <source>
        <strain evidence="11">PCU 347</strain>
    </source>
</reference>
<dbReference type="SUPFAM" id="SSF52172">
    <property type="entry name" value="CheY-like"/>
    <property type="match status" value="1"/>
</dbReference>
<keyword evidence="1 5" id="KW-0597">Phosphoprotein</keyword>
<keyword evidence="2" id="KW-0805">Transcription regulation</keyword>
<dbReference type="Proteomes" id="UP001595824">
    <property type="component" value="Unassembled WGS sequence"/>
</dbReference>
<keyword evidence="4" id="KW-0804">Transcription</keyword>
<dbReference type="PANTHER" id="PTHR48111">
    <property type="entry name" value="REGULATOR OF RPOS"/>
    <property type="match status" value="1"/>
</dbReference>
<evidence type="ECO:0000256" key="1">
    <source>
        <dbReference type="ARBA" id="ARBA00022553"/>
    </source>
</evidence>
<dbReference type="InterPro" id="IPR036388">
    <property type="entry name" value="WH-like_DNA-bd_sf"/>
</dbReference>
<protein>
    <submittedName>
        <fullName evidence="10">Response regulator transcription factor</fullName>
    </submittedName>
</protein>
<feature type="DNA-binding region" description="OmpR/PhoB-type" evidence="6">
    <location>
        <begin position="140"/>
        <end position="239"/>
    </location>
</feature>
<feature type="domain" description="OmpR/PhoB-type" evidence="9">
    <location>
        <begin position="140"/>
        <end position="239"/>
    </location>
</feature>
<dbReference type="Gene3D" id="6.10.250.690">
    <property type="match status" value="1"/>
</dbReference>
<sequence length="266" mass="29428">MCAYVLLADDDPKQTDLIRRYLEREGHTVGVVHDGRAALEEARRRMPDLLVLDWMMPRTDGLDVCRVLRAESDVPVLMLTARAEEDDLLLALDLGADDYMTKPCSPRELVARVRTLLRRTGRTAAPGSAPATAAGATAPAPVFVVGSLVVDPARFEVRVDGRAIVCTPGEFRVLEMLVSAPGRVFTRKQVLERLHGIDRYVTTRTVDGHVMNLRRKIERDPARPERLLTVYGVGYKIADIRDETPADPRAARSVPPADRGTGSRAR</sequence>
<comment type="caution">
    <text evidence="10">The sequence shown here is derived from an EMBL/GenBank/DDBJ whole genome shotgun (WGS) entry which is preliminary data.</text>
</comment>
<dbReference type="CDD" id="cd00383">
    <property type="entry name" value="trans_reg_C"/>
    <property type="match status" value="1"/>
</dbReference>
<evidence type="ECO:0000259" key="8">
    <source>
        <dbReference type="PROSITE" id="PS50110"/>
    </source>
</evidence>
<dbReference type="PROSITE" id="PS51755">
    <property type="entry name" value="OMPR_PHOB"/>
    <property type="match status" value="1"/>
</dbReference>
<feature type="region of interest" description="Disordered" evidence="7">
    <location>
        <begin position="244"/>
        <end position="266"/>
    </location>
</feature>
<name>A0ABV8TKG9_9ACTN</name>
<accession>A0ABV8TKG9</accession>
<organism evidence="10 11">
    <name type="scientific">Streptomyces andamanensis</name>
    <dbReference type="NCBI Taxonomy" id="1565035"/>
    <lineage>
        <taxon>Bacteria</taxon>
        <taxon>Bacillati</taxon>
        <taxon>Actinomycetota</taxon>
        <taxon>Actinomycetes</taxon>
        <taxon>Kitasatosporales</taxon>
        <taxon>Streptomycetaceae</taxon>
        <taxon>Streptomyces</taxon>
    </lineage>
</organism>
<gene>
    <name evidence="10" type="ORF">ACFPC0_25480</name>
</gene>
<dbReference type="InterPro" id="IPR039420">
    <property type="entry name" value="WalR-like"/>
</dbReference>
<dbReference type="Pfam" id="PF00486">
    <property type="entry name" value="Trans_reg_C"/>
    <property type="match status" value="1"/>
</dbReference>
<evidence type="ECO:0000256" key="5">
    <source>
        <dbReference type="PROSITE-ProRule" id="PRU00169"/>
    </source>
</evidence>
<evidence type="ECO:0000256" key="3">
    <source>
        <dbReference type="ARBA" id="ARBA00023125"/>
    </source>
</evidence>
<evidence type="ECO:0000313" key="11">
    <source>
        <dbReference type="Proteomes" id="UP001595824"/>
    </source>
</evidence>
<keyword evidence="3 6" id="KW-0238">DNA-binding</keyword>
<evidence type="ECO:0000256" key="6">
    <source>
        <dbReference type="PROSITE-ProRule" id="PRU01091"/>
    </source>
</evidence>
<dbReference type="PANTHER" id="PTHR48111:SF4">
    <property type="entry name" value="DNA-BINDING DUAL TRANSCRIPTIONAL REGULATOR OMPR"/>
    <property type="match status" value="1"/>
</dbReference>
<dbReference type="SUPFAM" id="SSF46894">
    <property type="entry name" value="C-terminal effector domain of the bipartite response regulators"/>
    <property type="match status" value="1"/>
</dbReference>
<evidence type="ECO:0000256" key="2">
    <source>
        <dbReference type="ARBA" id="ARBA00023015"/>
    </source>
</evidence>
<evidence type="ECO:0000256" key="4">
    <source>
        <dbReference type="ARBA" id="ARBA00023163"/>
    </source>
</evidence>
<proteinExistence type="predicted"/>
<dbReference type="EMBL" id="JBHSDP010000024">
    <property type="protein sequence ID" value="MFC4331070.1"/>
    <property type="molecule type" value="Genomic_DNA"/>
</dbReference>
<evidence type="ECO:0000256" key="7">
    <source>
        <dbReference type="SAM" id="MobiDB-lite"/>
    </source>
</evidence>
<feature type="modified residue" description="4-aspartylphosphate" evidence="5">
    <location>
        <position position="53"/>
    </location>
</feature>
<dbReference type="SMART" id="SM00448">
    <property type="entry name" value="REC"/>
    <property type="match status" value="1"/>
</dbReference>
<dbReference type="Gene3D" id="1.10.10.10">
    <property type="entry name" value="Winged helix-like DNA-binding domain superfamily/Winged helix DNA-binding domain"/>
    <property type="match status" value="1"/>
</dbReference>
<dbReference type="InterPro" id="IPR011006">
    <property type="entry name" value="CheY-like_superfamily"/>
</dbReference>
<dbReference type="InterPro" id="IPR016032">
    <property type="entry name" value="Sig_transdc_resp-reg_C-effctor"/>
</dbReference>
<dbReference type="RefSeq" id="WP_381742211.1">
    <property type="nucleotide sequence ID" value="NZ_JBHSDP010000024.1"/>
</dbReference>
<evidence type="ECO:0000313" key="10">
    <source>
        <dbReference type="EMBL" id="MFC4331070.1"/>
    </source>
</evidence>
<dbReference type="InterPro" id="IPR001867">
    <property type="entry name" value="OmpR/PhoB-type_DNA-bd"/>
</dbReference>
<evidence type="ECO:0000259" key="9">
    <source>
        <dbReference type="PROSITE" id="PS51755"/>
    </source>
</evidence>
<dbReference type="PROSITE" id="PS50110">
    <property type="entry name" value="RESPONSE_REGULATORY"/>
    <property type="match status" value="1"/>
</dbReference>
<dbReference type="SMART" id="SM00862">
    <property type="entry name" value="Trans_reg_C"/>
    <property type="match status" value="1"/>
</dbReference>
<dbReference type="Pfam" id="PF00072">
    <property type="entry name" value="Response_reg"/>
    <property type="match status" value="1"/>
</dbReference>
<dbReference type="Gene3D" id="3.40.50.2300">
    <property type="match status" value="1"/>
</dbReference>